<gene>
    <name evidence="2" type="ordered locus">Hmuk_0732</name>
</gene>
<dbReference type="Proteomes" id="UP000001746">
    <property type="component" value="Chromosome"/>
</dbReference>
<dbReference type="EMBL" id="CP001688">
    <property type="protein sequence ID" value="ACV46863.1"/>
    <property type="molecule type" value="Genomic_DNA"/>
</dbReference>
<reference evidence="2 3" key="1">
    <citation type="journal article" date="2009" name="Stand. Genomic Sci.">
        <title>Complete genome sequence of Halomicrobium mukohataei type strain (arg-2).</title>
        <authorList>
            <person name="Tindall B.J."/>
            <person name="Schneider S."/>
            <person name="Lapidus A."/>
            <person name="Copeland A."/>
            <person name="Glavina Del Rio T."/>
            <person name="Nolan M."/>
            <person name="Lucas S."/>
            <person name="Chen F."/>
            <person name="Tice H."/>
            <person name="Cheng J.F."/>
            <person name="Saunders E."/>
            <person name="Bruce D."/>
            <person name="Goodwin L."/>
            <person name="Pitluck S."/>
            <person name="Mikhailova N."/>
            <person name="Pati A."/>
            <person name="Ivanova N."/>
            <person name="Mavrommatis K."/>
            <person name="Chen A."/>
            <person name="Palaniappan K."/>
            <person name="Chain P."/>
            <person name="Land M."/>
            <person name="Hauser L."/>
            <person name="Chang Y.J."/>
            <person name="Jeffries C.D."/>
            <person name="Brettin T."/>
            <person name="Han C."/>
            <person name="Rohde M."/>
            <person name="Goker M."/>
            <person name="Bristow J."/>
            <person name="Eisen J.A."/>
            <person name="Markowitz V."/>
            <person name="Hugenholtz P."/>
            <person name="Klenk H.P."/>
            <person name="Kyrpides N.C."/>
            <person name="Detter J.C."/>
        </authorList>
    </citation>
    <scope>NUCLEOTIDE SEQUENCE [LARGE SCALE GENOMIC DNA]</scope>
    <source>
        <strain evidence="3">ATCC 700874 / DSM 12286 / JCM 9738 / NCIMB 13541</strain>
    </source>
</reference>
<name>C7NZV5_HALMD</name>
<feature type="region of interest" description="Disordered" evidence="1">
    <location>
        <begin position="287"/>
        <end position="334"/>
    </location>
</feature>
<protein>
    <submittedName>
        <fullName evidence="2">Uncharacterized protein</fullName>
    </submittedName>
</protein>
<organism evidence="2 3">
    <name type="scientific">Halomicrobium mukohataei (strain ATCC 700874 / DSM 12286 / JCM 9738 / NCIMB 13541)</name>
    <name type="common">Haloarcula mukohataei</name>
    <dbReference type="NCBI Taxonomy" id="485914"/>
    <lineage>
        <taxon>Archaea</taxon>
        <taxon>Methanobacteriati</taxon>
        <taxon>Methanobacteriota</taxon>
        <taxon>Stenosarchaea group</taxon>
        <taxon>Halobacteria</taxon>
        <taxon>Halobacteriales</taxon>
        <taxon>Haloarculaceae</taxon>
        <taxon>Halomicrobium</taxon>
    </lineage>
</organism>
<evidence type="ECO:0000256" key="1">
    <source>
        <dbReference type="SAM" id="MobiDB-lite"/>
    </source>
</evidence>
<dbReference type="InterPro" id="IPR043901">
    <property type="entry name" value="DUF5787"/>
</dbReference>
<dbReference type="AlphaFoldDB" id="C7NZV5"/>
<evidence type="ECO:0000313" key="2">
    <source>
        <dbReference type="EMBL" id="ACV46863.1"/>
    </source>
</evidence>
<sequence>MLFGVVAAPFLTVAALDDGVREFAFEVGLCRAIERDGIVARQLGASVHGRRVLDVVQIEPGPAFEERAAITPERLPIAAVEADVGPGRARYWKDAFDCHPERAERALELASERGFFERERRNGRTYVRQTTRYPDWFDRLVAVENKPDLDRPGDLERQLRTDVSLAAVDAVVLATASHVTRAHLNRLPAEVGVWRFDPETGDREVRREPAQLPVDEPGVELVAQEPGRTEIRIVSAQEKARLRRRIAERAYGKGWRSYDLPPCERCSPDDDGLPYCEWKERPVQANSECDSECGGFEPAEPPEVDADRLRAERTPWDPDPEGRARRQSGLDRFL</sequence>
<dbReference type="eggNOG" id="arCOG03104">
    <property type="taxonomic scope" value="Archaea"/>
</dbReference>
<feature type="compositionally biased region" description="Basic and acidic residues" evidence="1">
    <location>
        <begin position="305"/>
        <end position="324"/>
    </location>
</feature>
<keyword evidence="3" id="KW-1185">Reference proteome</keyword>
<evidence type="ECO:0000313" key="3">
    <source>
        <dbReference type="Proteomes" id="UP000001746"/>
    </source>
</evidence>
<dbReference type="HOGENOM" id="CLU_069299_0_0_2"/>
<dbReference type="STRING" id="485914.Hmuk_0732"/>
<proteinExistence type="predicted"/>
<accession>C7NZV5</accession>
<dbReference type="KEGG" id="hmu:Hmuk_0732"/>
<dbReference type="Pfam" id="PF19100">
    <property type="entry name" value="DUF5787"/>
    <property type="match status" value="1"/>
</dbReference>